<protein>
    <submittedName>
        <fullName evidence="2">Uncharacterized protein</fullName>
    </submittedName>
</protein>
<dbReference type="Proteomes" id="UP000887565">
    <property type="component" value="Unplaced"/>
</dbReference>
<dbReference type="WBParaSite" id="nRc.2.0.1.t14643-RA">
    <property type="protein sequence ID" value="nRc.2.0.1.t14643-RA"/>
    <property type="gene ID" value="nRc.2.0.1.g14643"/>
</dbReference>
<organism evidence="1 2">
    <name type="scientific">Romanomermis culicivorax</name>
    <name type="common">Nematode worm</name>
    <dbReference type="NCBI Taxonomy" id="13658"/>
    <lineage>
        <taxon>Eukaryota</taxon>
        <taxon>Metazoa</taxon>
        <taxon>Ecdysozoa</taxon>
        <taxon>Nematoda</taxon>
        <taxon>Enoplea</taxon>
        <taxon>Dorylaimia</taxon>
        <taxon>Mermithida</taxon>
        <taxon>Mermithoidea</taxon>
        <taxon>Mermithidae</taxon>
        <taxon>Romanomermis</taxon>
    </lineage>
</organism>
<keyword evidence="1" id="KW-1185">Reference proteome</keyword>
<name>A0A915IMF8_ROMCU</name>
<proteinExistence type="predicted"/>
<sequence>MARSRRRLITSSLEEIKAPVAGEATPDSWEFGVRSMSGILGQLRLFTESSARPISSLTRAPPWASVLDKLLAMMDTLPGLPLAMACIWMCKLVLSGKAQLQQRHMNMREIWCFLYM</sequence>
<reference evidence="2" key="1">
    <citation type="submission" date="2022-11" db="UniProtKB">
        <authorList>
            <consortium name="WormBaseParasite"/>
        </authorList>
    </citation>
    <scope>IDENTIFICATION</scope>
</reference>
<dbReference type="AlphaFoldDB" id="A0A915IMF8"/>
<evidence type="ECO:0000313" key="1">
    <source>
        <dbReference type="Proteomes" id="UP000887565"/>
    </source>
</evidence>
<evidence type="ECO:0000313" key="2">
    <source>
        <dbReference type="WBParaSite" id="nRc.2.0.1.t14643-RA"/>
    </source>
</evidence>
<accession>A0A915IMF8</accession>